<sequence length="75" mass="8294">MAQIADSNTDGPNLPINGARATAAQLCAKYQVSRTTWWRWSKTPGFPEPLRFGRSVRWDPGLVDTFLTLNSQASA</sequence>
<reference evidence="1 2" key="1">
    <citation type="submission" date="2017-09" db="EMBL/GenBank/DDBJ databases">
        <title>Genomic, metabolic, and phenotypic characteristics of bacterial isolates from the natural microbiome of the model nematode Caenorhabditis elegans.</title>
        <authorList>
            <person name="Zimmermann J."/>
            <person name="Obeng N."/>
            <person name="Yang W."/>
            <person name="Obeng O."/>
            <person name="Kissoyan K."/>
            <person name="Pees B."/>
            <person name="Dirksen P."/>
            <person name="Hoppner M."/>
            <person name="Franke A."/>
            <person name="Rosenstiel P."/>
            <person name="Leippe M."/>
            <person name="Dierking K."/>
            <person name="Kaleta C."/>
            <person name="Schulenburg H."/>
        </authorList>
    </citation>
    <scope>NUCLEOTIDE SEQUENCE [LARGE SCALE GENOMIC DNA]</scope>
    <source>
        <strain evidence="1 2">MYb184</strain>
    </source>
</reference>
<organism evidence="1 2">
    <name type="scientific">Pseudomonas cedrina</name>
    <dbReference type="NCBI Taxonomy" id="651740"/>
    <lineage>
        <taxon>Bacteria</taxon>
        <taxon>Pseudomonadati</taxon>
        <taxon>Pseudomonadota</taxon>
        <taxon>Gammaproteobacteria</taxon>
        <taxon>Pseudomonadales</taxon>
        <taxon>Pseudomonadaceae</taxon>
        <taxon>Pseudomonas</taxon>
    </lineage>
</organism>
<comment type="caution">
    <text evidence="1">The sequence shown here is derived from an EMBL/GenBank/DDBJ whole genome shotgun (WGS) entry which is preliminary data.</text>
</comment>
<dbReference type="Proteomes" id="UP000239458">
    <property type="component" value="Unassembled WGS sequence"/>
</dbReference>
<accession>A0A2S9DRB6</accession>
<dbReference type="AlphaFoldDB" id="A0A2S9DRB6"/>
<evidence type="ECO:0000313" key="2">
    <source>
        <dbReference type="Proteomes" id="UP000239458"/>
    </source>
</evidence>
<keyword evidence="1" id="KW-0238">DNA-binding</keyword>
<evidence type="ECO:0000313" key="1">
    <source>
        <dbReference type="EMBL" id="PRC05130.1"/>
    </source>
</evidence>
<name>A0A2S9DRB6_PSECE</name>
<dbReference type="EMBL" id="PCQE01000017">
    <property type="protein sequence ID" value="PRC05130.1"/>
    <property type="molecule type" value="Genomic_DNA"/>
</dbReference>
<dbReference type="GO" id="GO:0003677">
    <property type="term" value="F:DNA binding"/>
    <property type="evidence" value="ECO:0007669"/>
    <property type="project" value="UniProtKB-KW"/>
</dbReference>
<proteinExistence type="predicted"/>
<protein>
    <submittedName>
        <fullName evidence="1">DNA-binding protein</fullName>
    </submittedName>
</protein>
<gene>
    <name evidence="1" type="ORF">CQ006_12495</name>
</gene>